<evidence type="ECO:0000313" key="2">
    <source>
        <dbReference type="EMBL" id="GMI21580.1"/>
    </source>
</evidence>
<dbReference type="AlphaFoldDB" id="A0A9W7FXM0"/>
<evidence type="ECO:0000256" key="1">
    <source>
        <dbReference type="SAM" id="Coils"/>
    </source>
</evidence>
<evidence type="ECO:0000313" key="3">
    <source>
        <dbReference type="Proteomes" id="UP001165065"/>
    </source>
</evidence>
<proteinExistence type="predicted"/>
<feature type="coiled-coil region" evidence="1">
    <location>
        <begin position="219"/>
        <end position="279"/>
    </location>
</feature>
<reference evidence="3" key="1">
    <citation type="journal article" date="2023" name="Commun. Biol.">
        <title>Genome analysis of Parmales, the sister group of diatoms, reveals the evolutionary specialization of diatoms from phago-mixotrophs to photoautotrophs.</title>
        <authorList>
            <person name="Ban H."/>
            <person name="Sato S."/>
            <person name="Yoshikawa S."/>
            <person name="Yamada K."/>
            <person name="Nakamura Y."/>
            <person name="Ichinomiya M."/>
            <person name="Sato N."/>
            <person name="Blanc-Mathieu R."/>
            <person name="Endo H."/>
            <person name="Kuwata A."/>
            <person name="Ogata H."/>
        </authorList>
    </citation>
    <scope>NUCLEOTIDE SEQUENCE [LARGE SCALE GENOMIC DNA]</scope>
</reference>
<name>A0A9W7FXM0_9STRA</name>
<organism evidence="2 3">
    <name type="scientific">Triparma columacea</name>
    <dbReference type="NCBI Taxonomy" id="722753"/>
    <lineage>
        <taxon>Eukaryota</taxon>
        <taxon>Sar</taxon>
        <taxon>Stramenopiles</taxon>
        <taxon>Ochrophyta</taxon>
        <taxon>Bolidophyceae</taxon>
        <taxon>Parmales</taxon>
        <taxon>Triparmaceae</taxon>
        <taxon>Triparma</taxon>
    </lineage>
</organism>
<keyword evidence="3" id="KW-1185">Reference proteome</keyword>
<dbReference type="OrthoDB" id="193085at2759"/>
<keyword evidence="1" id="KW-0175">Coiled coil</keyword>
<accession>A0A9W7FXM0</accession>
<sequence length="420" mass="46566">MTAKSREDYYTQIHHTMSSSMSRLTEQVEARLSSQDLTIAEYETDKIQQLELEELNQQTFDCLRAEIKGLWNRTTEDVGNIKSYTTRSLDALHGAFDELRRAVETDRLTTAQKSKIHATIESNVMKTCVTTLEAHMNREISNIKLDVKRGLTETERNGVKQSVKMQGLEEKIHMQQQQLFEVEKSQAKLSLLYPNDDKIGEAVGGGVPGHRLSVIDFTLKGVVDRLNNLENEIKVRDEKYEKKMREGVKIMEDIKEEIIEELKMEIERGRKESEKIVVEAKQSIGSMIFDFERTSSANLTELNSQALRVAQEASRRSESACSYMRKSLDVMETKIGRVRIDFDRMVGDTTSACEALADGLRGVRNDVRGVNGKQIAFEKCMVERGGIGNGGMGGGGGGGLGGGGIGGGGGYGGGGYGGFR</sequence>
<gene>
    <name evidence="2" type="ORF">TrCOL_g6123</name>
</gene>
<protein>
    <submittedName>
        <fullName evidence="2">Uncharacterized protein</fullName>
    </submittedName>
</protein>
<comment type="caution">
    <text evidence="2">The sequence shown here is derived from an EMBL/GenBank/DDBJ whole genome shotgun (WGS) entry which is preliminary data.</text>
</comment>
<dbReference type="EMBL" id="BRYA01000532">
    <property type="protein sequence ID" value="GMI21580.1"/>
    <property type="molecule type" value="Genomic_DNA"/>
</dbReference>
<dbReference type="Proteomes" id="UP001165065">
    <property type="component" value="Unassembled WGS sequence"/>
</dbReference>